<dbReference type="NCBIfam" id="NF033709">
    <property type="entry name" value="PorV_fam"/>
    <property type="match status" value="1"/>
</dbReference>
<organism evidence="1">
    <name type="scientific">marine metagenome</name>
    <dbReference type="NCBI Taxonomy" id="408172"/>
    <lineage>
        <taxon>unclassified sequences</taxon>
        <taxon>metagenomes</taxon>
        <taxon>ecological metagenomes</taxon>
    </lineage>
</organism>
<sequence length="327" mass="35738">MTAQLENDQNISKRGTTAAQFLKISTGGRGTAMGNANVAICSDLTSSYWNPAGLARMENIQVYFENNEWLAGTDYNFGSVGFSVPMVGVFSLSLTMLSTPDDMVRTIENPKGTGEKFNAQDLAIGLTIARSLTDRLALGATVKTIRQRIWHSSGQTMATDIGVQYKTPIRDIMLGASISNFGNDMALSGRDMNISVDPDPANQGNVEFVNAEYQTDAFPLPLFFRVGIGGHLINTPFLQALFAIDAVHPNDNYEYVNLGIEAAFNNMVYLRAGYPSLFKDDAIEGATFGAGLNYRVFRTSTFLKLEYSTADFGPLGMLQRLSVGYRF</sequence>
<dbReference type="AlphaFoldDB" id="A0A381QKY0"/>
<protein>
    <recommendedName>
        <fullName evidence="2">PorV/PorQ family protein</fullName>
    </recommendedName>
</protein>
<dbReference type="SUPFAM" id="SSF56935">
    <property type="entry name" value="Porins"/>
    <property type="match status" value="1"/>
</dbReference>
<gene>
    <name evidence="1" type="ORF">METZ01_LOCUS32870</name>
</gene>
<reference evidence="1" key="1">
    <citation type="submission" date="2018-05" db="EMBL/GenBank/DDBJ databases">
        <authorList>
            <person name="Lanie J.A."/>
            <person name="Ng W.-L."/>
            <person name="Kazmierczak K.M."/>
            <person name="Andrzejewski T.M."/>
            <person name="Davidsen T.M."/>
            <person name="Wayne K.J."/>
            <person name="Tettelin H."/>
            <person name="Glass J.I."/>
            <person name="Rusch D."/>
            <person name="Podicherti R."/>
            <person name="Tsui H.-C.T."/>
            <person name="Winkler M.E."/>
        </authorList>
    </citation>
    <scope>NUCLEOTIDE SEQUENCE</scope>
</reference>
<proteinExistence type="predicted"/>
<accession>A0A381QKY0</accession>
<dbReference type="Gene3D" id="2.40.160.60">
    <property type="entry name" value="Outer membrane protein transport protein (OMPP1/FadL/TodX)"/>
    <property type="match status" value="1"/>
</dbReference>
<evidence type="ECO:0008006" key="2">
    <source>
        <dbReference type="Google" id="ProtNLM"/>
    </source>
</evidence>
<dbReference type="EMBL" id="UINC01001410">
    <property type="protein sequence ID" value="SUZ80016.1"/>
    <property type="molecule type" value="Genomic_DNA"/>
</dbReference>
<evidence type="ECO:0000313" key="1">
    <source>
        <dbReference type="EMBL" id="SUZ80016.1"/>
    </source>
</evidence>
<name>A0A381QKY0_9ZZZZ</name>